<reference evidence="3 4" key="1">
    <citation type="submission" date="2017-01" db="EMBL/GenBank/DDBJ databases">
        <authorList>
            <person name="Mah S.A."/>
            <person name="Swanson W.J."/>
            <person name="Moy G.W."/>
            <person name="Vacquier V.D."/>
        </authorList>
    </citation>
    <scope>NUCLEOTIDE SEQUENCE [LARGE SCALE GENOMIC DNA]</scope>
    <source>
        <strain evidence="3 4">DSM 26375</strain>
    </source>
</reference>
<dbReference type="InterPro" id="IPR025311">
    <property type="entry name" value="DUF4166"/>
</dbReference>
<proteinExistence type="predicted"/>
<dbReference type="STRING" id="1086013.SAMN05421774_102655"/>
<protein>
    <submittedName>
        <fullName evidence="3">Saccharopine dehydrogenase NADP binding domain-containing protein</fullName>
    </submittedName>
</protein>
<dbReference type="EMBL" id="FTOT01000002">
    <property type="protein sequence ID" value="SIS84911.1"/>
    <property type="molecule type" value="Genomic_DNA"/>
</dbReference>
<dbReference type="PANTHER" id="PTHR43796:SF2">
    <property type="entry name" value="CARBOXYNORSPERMIDINE SYNTHASE"/>
    <property type="match status" value="1"/>
</dbReference>
<dbReference type="OrthoDB" id="528778at2"/>
<evidence type="ECO:0000259" key="2">
    <source>
        <dbReference type="Pfam" id="PF13761"/>
    </source>
</evidence>
<dbReference type="Gene3D" id="3.40.50.720">
    <property type="entry name" value="NAD(P)-binding Rossmann-like Domain"/>
    <property type="match status" value="1"/>
</dbReference>
<name>A0A1N7MFZ3_9RHOB</name>
<dbReference type="InterPro" id="IPR005097">
    <property type="entry name" value="Sacchrp_dh_NADP-bd"/>
</dbReference>
<gene>
    <name evidence="3" type="ORF">SAMN05421774_102655</name>
</gene>
<feature type="domain" description="Saccharopine dehydrogenase NADP binding" evidence="1">
    <location>
        <begin position="3"/>
        <end position="98"/>
    </location>
</feature>
<accession>A0A1N7MFZ3</accession>
<dbReference type="AlphaFoldDB" id="A0A1N7MFZ3"/>
<organism evidence="3 4">
    <name type="scientific">Gemmobacter megaterium</name>
    <dbReference type="NCBI Taxonomy" id="1086013"/>
    <lineage>
        <taxon>Bacteria</taxon>
        <taxon>Pseudomonadati</taxon>
        <taxon>Pseudomonadota</taxon>
        <taxon>Alphaproteobacteria</taxon>
        <taxon>Rhodobacterales</taxon>
        <taxon>Paracoccaceae</taxon>
        <taxon>Gemmobacter</taxon>
    </lineage>
</organism>
<dbReference type="Pfam" id="PF13761">
    <property type="entry name" value="DUF4166"/>
    <property type="match status" value="1"/>
</dbReference>
<dbReference type="Proteomes" id="UP000186141">
    <property type="component" value="Unassembled WGS sequence"/>
</dbReference>
<dbReference type="RefSeq" id="WP_076529816.1">
    <property type="nucleotide sequence ID" value="NZ_BMEH01000002.1"/>
</dbReference>
<keyword evidence="4" id="KW-1185">Reference proteome</keyword>
<evidence type="ECO:0000259" key="1">
    <source>
        <dbReference type="Pfam" id="PF03435"/>
    </source>
</evidence>
<dbReference type="PANTHER" id="PTHR43796">
    <property type="entry name" value="CARBOXYNORSPERMIDINE SYNTHASE"/>
    <property type="match status" value="1"/>
</dbReference>
<evidence type="ECO:0000313" key="3">
    <source>
        <dbReference type="EMBL" id="SIS84911.1"/>
    </source>
</evidence>
<dbReference type="SUPFAM" id="SSF51735">
    <property type="entry name" value="NAD(P)-binding Rossmann-fold domains"/>
    <property type="match status" value="1"/>
</dbReference>
<feature type="domain" description="DUF4166" evidence="2">
    <location>
        <begin position="368"/>
        <end position="524"/>
    </location>
</feature>
<dbReference type="Pfam" id="PF03435">
    <property type="entry name" value="Sacchrp_dh_NADP"/>
    <property type="match status" value="1"/>
</dbReference>
<dbReference type="InterPro" id="IPR036291">
    <property type="entry name" value="NAD(P)-bd_dom_sf"/>
</dbReference>
<sequence>MKVLVLGGYGVFGERVARLLLRDGHGVTIAGRDAARAQALAASLGCDWLRMDRDRDLHLLAGHEVVVDAAGPFHAYGDDPYRLPRAAIAAGMHYLDLADDARFCAGIHTLDASARAAGCCVLSGLSSVPALSSAAVRALVGSDRPQVIDTAILPGNQSPRGLSVMASILSQAGQPMQVWRGGRWMPATGWSTPRDYALPGGLTRQGWQIEVPDLTLFPGHFGAQSVQFRAGLELAVMRYGLAAFARLRRWVGIPVNAPVLRAFKLAADLLAPFGSGRGGMTVMVGINGERRFWRLLADDGDGPFIPAVATRALLRRATLPSGAGPAIEAITLAEAEAAMTDLHVRTEYVTEPAIALFPRVLGPDFDILPAPVRATHLTMDISHWQGTAAVQRGTGLWAGLLGRIFGFPPTGTDVPVEVIKTATPKGETWQRHFGAQVFRSRLAANADGMTESFGPFTFRLGLKVEGEALHFPVASGHLGPIPLPRWLLPVSIAREHADAGRFCFDVRILAPMTRSLLVHYQGTLAAAAPE</sequence>
<evidence type="ECO:0000313" key="4">
    <source>
        <dbReference type="Proteomes" id="UP000186141"/>
    </source>
</evidence>